<name>A0A0S3T9J5_PHAAN</name>
<protein>
    <submittedName>
        <fullName evidence="2">Uncharacterized protein</fullName>
    </submittedName>
</protein>
<dbReference type="AlphaFoldDB" id="A0A0S3T9J5"/>
<proteinExistence type="predicted"/>
<evidence type="ECO:0000313" key="2">
    <source>
        <dbReference type="EMBL" id="BAU01849.1"/>
    </source>
</evidence>
<dbReference type="EMBL" id="AP015044">
    <property type="protein sequence ID" value="BAU01849.1"/>
    <property type="molecule type" value="Genomic_DNA"/>
</dbReference>
<feature type="compositionally biased region" description="Basic and acidic residues" evidence="1">
    <location>
        <begin position="58"/>
        <end position="68"/>
    </location>
</feature>
<evidence type="ECO:0000313" key="3">
    <source>
        <dbReference type="Proteomes" id="UP000291084"/>
    </source>
</evidence>
<reference evidence="2 3" key="1">
    <citation type="journal article" date="2015" name="Sci. Rep.">
        <title>The power of single molecule real-time sequencing technology in the de novo assembly of a eukaryotic genome.</title>
        <authorList>
            <person name="Sakai H."/>
            <person name="Naito K."/>
            <person name="Ogiso-Tanaka E."/>
            <person name="Takahashi Y."/>
            <person name="Iseki K."/>
            <person name="Muto C."/>
            <person name="Satou K."/>
            <person name="Teruya K."/>
            <person name="Shiroma A."/>
            <person name="Shimoji M."/>
            <person name="Hirano T."/>
            <person name="Itoh T."/>
            <person name="Kaga A."/>
            <person name="Tomooka N."/>
        </authorList>
    </citation>
    <scope>NUCLEOTIDE SEQUENCE [LARGE SCALE GENOMIC DNA]</scope>
    <source>
        <strain evidence="3">cv. Shumari</strain>
    </source>
</reference>
<gene>
    <name evidence="2" type="primary">Vigan.11G117700</name>
    <name evidence="2" type="ORF">VIGAN_11117700</name>
</gene>
<keyword evidence="3" id="KW-1185">Reference proteome</keyword>
<organism evidence="2 3">
    <name type="scientific">Vigna angularis var. angularis</name>
    <dbReference type="NCBI Taxonomy" id="157739"/>
    <lineage>
        <taxon>Eukaryota</taxon>
        <taxon>Viridiplantae</taxon>
        <taxon>Streptophyta</taxon>
        <taxon>Embryophyta</taxon>
        <taxon>Tracheophyta</taxon>
        <taxon>Spermatophyta</taxon>
        <taxon>Magnoliopsida</taxon>
        <taxon>eudicotyledons</taxon>
        <taxon>Gunneridae</taxon>
        <taxon>Pentapetalae</taxon>
        <taxon>rosids</taxon>
        <taxon>fabids</taxon>
        <taxon>Fabales</taxon>
        <taxon>Fabaceae</taxon>
        <taxon>Papilionoideae</taxon>
        <taxon>50 kb inversion clade</taxon>
        <taxon>NPAAA clade</taxon>
        <taxon>indigoferoid/millettioid clade</taxon>
        <taxon>Phaseoleae</taxon>
        <taxon>Vigna</taxon>
    </lineage>
</organism>
<sequence length="68" mass="7375">MAKTSSVIPTACCFDLEWKDVSGDGDFGTSMDGVDNEVIGLGFEYEAEEGEVNYNGSGREREDATEKD</sequence>
<dbReference type="Proteomes" id="UP000291084">
    <property type="component" value="Chromosome 11"/>
</dbReference>
<feature type="region of interest" description="Disordered" evidence="1">
    <location>
        <begin position="49"/>
        <end position="68"/>
    </location>
</feature>
<evidence type="ECO:0000256" key="1">
    <source>
        <dbReference type="SAM" id="MobiDB-lite"/>
    </source>
</evidence>
<accession>A0A0S3T9J5</accession>